<sequence>MMKKNIYKTLKKLTLISSPILLSGLLISCSPTKGEKQLSSSWGSEKYRANLSLTNYENKANEAKFIAPFNNNIEKSNINYQLLVYSFADGNGDGIGDFIGLKNNLNYFTNLGIDQLYLSPIHPSSSYHGYDVIDYCDVAKELGGMEAFKEFLIEAHKQGIRVYLDMVFNHTSFEHPWFQEALKGNKDYEDYYRFMPSKHDDIKSAYGIDDANIRKYTQNDDPNITPTNKHYVAAFSPWMPDLNLDNPKLRNELKNVQKFWAKLGVDGFRYDAFYHYWDGGMFNQNKYEPTDGDGSKTSKLFAELREATNSVMTEKERHSNEIYMFGEWWKTPSDANMYFSSDKNIALNSVIDGQHWKNGDSLSIEFNNEKQLIKTMNDKNNNQKWMPFLDNHDVDRWINKFRSSLQQQYKTEEPLNDIFKSALQAALVQLVLRPGLPTLYHGDELDMHGNKKTDPNVREPFNWEDPDKVVLFNEAKSSNDLIKLTDSKVETTVEKAMENKKSTYNILKKAIDIKKKHIWISEQNENYIKNPSDYFEGEVSWNNTIVRENEKGDIFILHYTFGKTKSLFTLKSVVKDLKIELNTGFSVKNNKFESEQGSLLIITAKRN</sequence>
<dbReference type="EC" id="3.2.1.1" evidence="3"/>
<dbReference type="GO" id="GO:0004556">
    <property type="term" value="F:alpha-amylase activity"/>
    <property type="evidence" value="ECO:0007669"/>
    <property type="project" value="UniProtKB-UniRule"/>
</dbReference>
<name>D5E6D4_MYCCM</name>
<evidence type="ECO:0000256" key="1">
    <source>
        <dbReference type="ARBA" id="ARBA00008061"/>
    </source>
</evidence>
<dbReference type="Proteomes" id="UP000001845">
    <property type="component" value="Chromosome"/>
</dbReference>
<keyword evidence="4" id="KW-0732">Signal</keyword>
<proteinExistence type="inferred from homology"/>
<comment type="catalytic activity">
    <reaction evidence="3">
        <text>Endohydrolysis of (1-&gt;4)-alpha-D-glucosidic linkages in polysaccharides containing three or more (1-&gt;4)-alpha-linked D-glucose units.</text>
        <dbReference type="EC" id="3.2.1.1"/>
    </reaction>
</comment>
<dbReference type="InterPro" id="IPR017853">
    <property type="entry name" value="GH"/>
</dbReference>
<dbReference type="InterPro" id="IPR006046">
    <property type="entry name" value="Alpha_amylase"/>
</dbReference>
<feature type="chain" id="PRO_5003070916" description="Alpha-amylase" evidence="4">
    <location>
        <begin position="24"/>
        <end position="607"/>
    </location>
</feature>
<dbReference type="HOGENOM" id="CLU_006462_2_2_14"/>
<evidence type="ECO:0000313" key="7">
    <source>
        <dbReference type="Proteomes" id="UP000001845"/>
    </source>
</evidence>
<dbReference type="Gene3D" id="3.20.20.80">
    <property type="entry name" value="Glycosidases"/>
    <property type="match status" value="1"/>
</dbReference>
<gene>
    <name evidence="6" type="primary">amy</name>
    <name evidence="6" type="ordered locus">MCRO_0728</name>
</gene>
<keyword evidence="3 6" id="KW-0326">Glycosidase</keyword>
<dbReference type="GO" id="GO:0043169">
    <property type="term" value="F:cation binding"/>
    <property type="evidence" value="ECO:0007669"/>
    <property type="project" value="InterPro"/>
</dbReference>
<evidence type="ECO:0000256" key="3">
    <source>
        <dbReference type="RuleBase" id="RU361134"/>
    </source>
</evidence>
<dbReference type="eggNOG" id="COG0366">
    <property type="taxonomic scope" value="Bacteria"/>
</dbReference>
<dbReference type="KEGG" id="mcd:MCRO_0728"/>
<reference key="2">
    <citation type="submission" date="2010-03" db="EMBL/GenBank/DDBJ databases">
        <authorList>
            <person name="Ma Z."/>
            <person name="Wang X."/>
            <person name="Liu H."/>
        </authorList>
    </citation>
    <scope>NUCLEOTIDE SEQUENCE</scope>
    <source>
        <strain>MP145</strain>
    </source>
</reference>
<keyword evidence="3" id="KW-0119">Carbohydrate metabolism</keyword>
<feature type="domain" description="Glycosyl hydrolase family 13 catalytic" evidence="5">
    <location>
        <begin position="81"/>
        <end position="482"/>
    </location>
</feature>
<dbReference type="STRING" id="512564.MCRO_0728"/>
<evidence type="ECO:0000259" key="5">
    <source>
        <dbReference type="SMART" id="SM00642"/>
    </source>
</evidence>
<dbReference type="PRINTS" id="PR00110">
    <property type="entry name" value="ALPHAAMYLASE"/>
</dbReference>
<dbReference type="PROSITE" id="PS51257">
    <property type="entry name" value="PROKAR_LIPOPROTEIN"/>
    <property type="match status" value="1"/>
</dbReference>
<keyword evidence="3 6" id="KW-0378">Hydrolase</keyword>
<evidence type="ECO:0000313" key="6">
    <source>
        <dbReference type="EMBL" id="ADE19769.1"/>
    </source>
</evidence>
<keyword evidence="7" id="KW-1185">Reference proteome</keyword>
<dbReference type="GO" id="GO:0005975">
    <property type="term" value="P:carbohydrate metabolic process"/>
    <property type="evidence" value="ECO:0007669"/>
    <property type="project" value="InterPro"/>
</dbReference>
<dbReference type="AlphaFoldDB" id="D5E6D4"/>
<evidence type="ECO:0000256" key="4">
    <source>
        <dbReference type="SAM" id="SignalP"/>
    </source>
</evidence>
<dbReference type="EMBL" id="CP001991">
    <property type="protein sequence ID" value="ADE19769.1"/>
    <property type="molecule type" value="Genomic_DNA"/>
</dbReference>
<dbReference type="SUPFAM" id="SSF51445">
    <property type="entry name" value="(Trans)glycosidases"/>
    <property type="match status" value="1"/>
</dbReference>
<protein>
    <recommendedName>
        <fullName evidence="3">Alpha-amylase</fullName>
        <ecNumber evidence="3">3.2.1.1</ecNumber>
    </recommendedName>
</protein>
<accession>D5E6D4</accession>
<dbReference type="RefSeq" id="WP_013054545.1">
    <property type="nucleotide sequence ID" value="NC_014014.1"/>
</dbReference>
<dbReference type="Gene3D" id="3.90.400.10">
    <property type="entry name" value="Oligo-1,6-glucosidase, Domain 2"/>
    <property type="match status" value="1"/>
</dbReference>
<dbReference type="SMART" id="SM00642">
    <property type="entry name" value="Aamy"/>
    <property type="match status" value="1"/>
</dbReference>
<comment type="similarity">
    <text evidence="1 2">Belongs to the glycosyl hydrolase 13 family.</text>
</comment>
<dbReference type="PANTHER" id="PTHR10357">
    <property type="entry name" value="ALPHA-AMYLASE FAMILY MEMBER"/>
    <property type="match status" value="1"/>
</dbReference>
<dbReference type="CAZy" id="GH13">
    <property type="family name" value="Glycoside Hydrolase Family 13"/>
</dbReference>
<reference evidence="7" key="1">
    <citation type="submission" date="2010-03" db="EMBL/GenBank/DDBJ databases">
        <title>The complete genome of Mycoplasma crocodyli MP145.</title>
        <authorList>
            <person name="Glass J.I."/>
            <person name="Durkin A.S."/>
            <person name="Hostetler J."/>
            <person name="Jackson J."/>
            <person name="Johnson J."/>
            <person name="May M.A."/>
            <person name="Paralanov V."/>
            <person name="Radune D."/>
            <person name="Szczypinski B."/>
            <person name="Brown D.R."/>
        </authorList>
    </citation>
    <scope>NUCLEOTIDE SEQUENCE [LARGE SCALE GENOMIC DNA]</scope>
    <source>
        <strain evidence="7">ATCC 51981 / MP145</strain>
    </source>
</reference>
<reference evidence="6 7" key="3">
    <citation type="journal article" date="2011" name="J. Bacteriol.">
        <title>Genome sequences of Mycoplasma alligatoris A21JP2T and Mycoplasma crocodyli MP145T.</title>
        <authorList>
            <person name="Brown D.R."/>
            <person name="Farmerie W.G."/>
            <person name="May M."/>
            <person name="Benders G.A."/>
            <person name="Durkin A.S."/>
            <person name="Hlavinka K."/>
            <person name="Hostetler J."/>
            <person name="Jackson J."/>
            <person name="Johnson J."/>
            <person name="Miller R.H."/>
            <person name="Paralanov V."/>
            <person name="Radune D."/>
            <person name="Szczypinski B."/>
            <person name="Glass J.I."/>
        </authorList>
    </citation>
    <scope>NUCLEOTIDE SEQUENCE [LARGE SCALE GENOMIC DNA]</scope>
    <source>
        <strain evidence="7">ATCC 51981 / MP145</strain>
    </source>
</reference>
<dbReference type="InterPro" id="IPR045857">
    <property type="entry name" value="O16G_dom_2"/>
</dbReference>
<dbReference type="OrthoDB" id="9805159at2"/>
<evidence type="ECO:0000256" key="2">
    <source>
        <dbReference type="RuleBase" id="RU003615"/>
    </source>
</evidence>
<feature type="signal peptide" evidence="4">
    <location>
        <begin position="1"/>
        <end position="23"/>
    </location>
</feature>
<dbReference type="Pfam" id="PF00128">
    <property type="entry name" value="Alpha-amylase"/>
    <property type="match status" value="1"/>
</dbReference>
<organism evidence="6 7">
    <name type="scientific">Mycoplasma crocodyli (strain ATCC 51981 / MP145)</name>
    <dbReference type="NCBI Taxonomy" id="512564"/>
    <lineage>
        <taxon>Bacteria</taxon>
        <taxon>Bacillati</taxon>
        <taxon>Mycoplasmatota</taxon>
        <taxon>Mollicutes</taxon>
        <taxon>Mycoplasmataceae</taxon>
        <taxon>Mycoplasma</taxon>
    </lineage>
</organism>
<dbReference type="InterPro" id="IPR006047">
    <property type="entry name" value="GH13_cat_dom"/>
</dbReference>